<dbReference type="InterPro" id="IPR051052">
    <property type="entry name" value="Diverse_substrate_MTase"/>
</dbReference>
<dbReference type="EMBL" id="PRKW01000001">
    <property type="protein sequence ID" value="PPB50753.1"/>
    <property type="molecule type" value="Genomic_DNA"/>
</dbReference>
<dbReference type="Proteomes" id="UP000239297">
    <property type="component" value="Unassembled WGS sequence"/>
</dbReference>
<keyword evidence="6" id="KW-1185">Reference proteome</keyword>
<dbReference type="PANTHER" id="PTHR44942:SF4">
    <property type="entry name" value="METHYLTRANSFERASE TYPE 11 DOMAIN-CONTAINING PROTEIN"/>
    <property type="match status" value="1"/>
</dbReference>
<sequence>MKGGPRLAEERRRDLAAAYLSGAGRYDRVRPGYPAAVADWIVPAGARRAADIGAGTGLFTELLVERGLAVTAVDPSEDMLAVLADRLPGAPAVRGTAEESHLPEASVDLLTLAQTWHWCDHAAAVREAARVLTPGGRLALLWNQLDVSVPWVHRLSRIMHAGDVFSPSYRPVVGDAFDAPEDLVVHWTQDLDVPGVLDLARSRSYYRRAAPALQARVEANLRWYLTDYLAFAPDAPLRLPYYTHAWRSSLRQA</sequence>
<proteinExistence type="inferred from homology"/>
<reference evidence="5 6" key="1">
    <citation type="journal article" date="2014" name="Int. J. Syst. Evol. Microbiol.">
        <title>Arthrobacter pityocampae sp. nov., isolated from Thaumetopoea pityocampa (Lep., Thaumetopoeidae).</title>
        <authorList>
            <person name="Ince I.A."/>
            <person name="Demirbag Z."/>
            <person name="Kati H."/>
        </authorList>
    </citation>
    <scope>NUCLEOTIDE SEQUENCE [LARGE SCALE GENOMIC DNA]</scope>
    <source>
        <strain evidence="5 6">Tp2</strain>
    </source>
</reference>
<accession>A0A2S5J1T8</accession>
<evidence type="ECO:0000256" key="2">
    <source>
        <dbReference type="ARBA" id="ARBA00022603"/>
    </source>
</evidence>
<comment type="caution">
    <text evidence="5">The sequence shown here is derived from an EMBL/GenBank/DDBJ whole genome shotgun (WGS) entry which is preliminary data.</text>
</comment>
<gene>
    <name evidence="5" type="ORF">C4K88_02440</name>
</gene>
<dbReference type="Pfam" id="PF08241">
    <property type="entry name" value="Methyltransf_11"/>
    <property type="match status" value="1"/>
</dbReference>
<evidence type="ECO:0000313" key="6">
    <source>
        <dbReference type="Proteomes" id="UP000239297"/>
    </source>
</evidence>
<dbReference type="InterPro" id="IPR013216">
    <property type="entry name" value="Methyltransf_11"/>
</dbReference>
<keyword evidence="3 5" id="KW-0808">Transferase</keyword>
<dbReference type="CDD" id="cd02440">
    <property type="entry name" value="AdoMet_MTases"/>
    <property type="match status" value="1"/>
</dbReference>
<dbReference type="RefSeq" id="WP_104120020.1">
    <property type="nucleotide sequence ID" value="NZ_PRKW01000001.1"/>
</dbReference>
<dbReference type="GO" id="GO:0032259">
    <property type="term" value="P:methylation"/>
    <property type="evidence" value="ECO:0007669"/>
    <property type="project" value="UniProtKB-KW"/>
</dbReference>
<dbReference type="OrthoDB" id="9797252at2"/>
<dbReference type="InterPro" id="IPR029063">
    <property type="entry name" value="SAM-dependent_MTases_sf"/>
</dbReference>
<evidence type="ECO:0000256" key="1">
    <source>
        <dbReference type="ARBA" id="ARBA00008361"/>
    </source>
</evidence>
<protein>
    <submittedName>
        <fullName evidence="5">SAM-dependent methyltransferase</fullName>
    </submittedName>
</protein>
<evidence type="ECO:0000259" key="4">
    <source>
        <dbReference type="Pfam" id="PF08241"/>
    </source>
</evidence>
<evidence type="ECO:0000256" key="3">
    <source>
        <dbReference type="ARBA" id="ARBA00022679"/>
    </source>
</evidence>
<dbReference type="GO" id="GO:0008757">
    <property type="term" value="F:S-adenosylmethionine-dependent methyltransferase activity"/>
    <property type="evidence" value="ECO:0007669"/>
    <property type="project" value="InterPro"/>
</dbReference>
<dbReference type="Gene3D" id="3.40.50.150">
    <property type="entry name" value="Vaccinia Virus protein VP39"/>
    <property type="match status" value="1"/>
</dbReference>
<evidence type="ECO:0000313" key="5">
    <source>
        <dbReference type="EMBL" id="PPB50753.1"/>
    </source>
</evidence>
<feature type="domain" description="Methyltransferase type 11" evidence="4">
    <location>
        <begin position="51"/>
        <end position="139"/>
    </location>
</feature>
<organism evidence="5 6">
    <name type="scientific">Arthrobacter pityocampae</name>
    <dbReference type="NCBI Taxonomy" id="547334"/>
    <lineage>
        <taxon>Bacteria</taxon>
        <taxon>Bacillati</taxon>
        <taxon>Actinomycetota</taxon>
        <taxon>Actinomycetes</taxon>
        <taxon>Micrococcales</taxon>
        <taxon>Micrococcaceae</taxon>
        <taxon>Arthrobacter</taxon>
    </lineage>
</organism>
<dbReference type="SUPFAM" id="SSF53335">
    <property type="entry name" value="S-adenosyl-L-methionine-dependent methyltransferases"/>
    <property type="match status" value="1"/>
</dbReference>
<name>A0A2S5J1T8_9MICC</name>
<keyword evidence="2 5" id="KW-0489">Methyltransferase</keyword>
<comment type="similarity">
    <text evidence="1">Belongs to the methyltransferase superfamily.</text>
</comment>
<dbReference type="PANTHER" id="PTHR44942">
    <property type="entry name" value="METHYLTRANSF_11 DOMAIN-CONTAINING PROTEIN"/>
    <property type="match status" value="1"/>
</dbReference>
<dbReference type="AlphaFoldDB" id="A0A2S5J1T8"/>